<accession>A0A1C7DU30</accession>
<dbReference type="GO" id="GO:0016747">
    <property type="term" value="F:acyltransferase activity, transferring groups other than amino-acyl groups"/>
    <property type="evidence" value="ECO:0007669"/>
    <property type="project" value="InterPro"/>
</dbReference>
<sequence>MIRIMGMEEKHIRQMSVLLAKRHERERKIFNFLPERFEEIDDAEEVLRNVLKRPYINGIVAVREIDVIGYLLYEFKEDARHGRYVWMDYESISISEHEHPRLLRLLYANAGAEWIKHGYFQHMLMAPLGDEKVIDQWLDQSFAFDQKYGVLSLNHFEATNGTIPKLEFRKGSKEDSPLLKKMAMWNSIHQSTAPSWLPITRETLENVKESYEALAEDQAAYLWLADQGDRIAGFHVYFRKEERLSLVIPEKCVELPAASTNPELRGRGVGRALANHCFKEMKNQGFDYIYADWRTANQLASYFWPRMGFQPIMVRMTRQVDPRITWAHGEE</sequence>
<keyword evidence="3" id="KW-1185">Reference proteome</keyword>
<dbReference type="EMBL" id="CP016537">
    <property type="protein sequence ID" value="ANU15016.1"/>
    <property type="molecule type" value="Genomic_DNA"/>
</dbReference>
<organism evidence="2 3">
    <name type="scientific">Planococcus halocryophilus</name>
    <dbReference type="NCBI Taxonomy" id="1215089"/>
    <lineage>
        <taxon>Bacteria</taxon>
        <taxon>Bacillati</taxon>
        <taxon>Bacillota</taxon>
        <taxon>Bacilli</taxon>
        <taxon>Bacillales</taxon>
        <taxon>Caryophanaceae</taxon>
        <taxon>Planococcus</taxon>
    </lineage>
</organism>
<name>A0A1C7DU30_9BACL</name>
<protein>
    <submittedName>
        <fullName evidence="2">GNAT family N-acetyltransferase</fullName>
    </submittedName>
</protein>
<evidence type="ECO:0000313" key="2">
    <source>
        <dbReference type="EMBL" id="ANU15016.1"/>
    </source>
</evidence>
<dbReference type="STRING" id="1215089.BBI08_14645"/>
<gene>
    <name evidence="2" type="ORF">BBI08_14645</name>
</gene>
<dbReference type="Gene3D" id="3.40.630.30">
    <property type="match status" value="1"/>
</dbReference>
<proteinExistence type="predicted"/>
<reference evidence="3" key="2">
    <citation type="submission" date="2016-10" db="EMBL/GenBank/DDBJ databases">
        <authorList>
            <person name="See-Too W.S."/>
        </authorList>
    </citation>
    <scope>NUCLEOTIDE SEQUENCE [LARGE SCALE GENOMIC DNA]</scope>
    <source>
        <strain evidence="3">DSM 24743</strain>
    </source>
</reference>
<reference evidence="3" key="1">
    <citation type="submission" date="2016-07" db="EMBL/GenBank/DDBJ databases">
        <authorList>
            <person name="See-Too W.S."/>
        </authorList>
    </citation>
    <scope>NUCLEOTIDE SEQUENCE [LARGE SCALE GENOMIC DNA]</scope>
    <source>
        <strain evidence="3">DSM 24743</strain>
    </source>
</reference>
<dbReference type="RefSeq" id="WP_008498724.1">
    <property type="nucleotide sequence ID" value="NZ_CP016537.2"/>
</dbReference>
<dbReference type="Pfam" id="PF00583">
    <property type="entry name" value="Acetyltransf_1"/>
    <property type="match status" value="1"/>
</dbReference>
<dbReference type="InterPro" id="IPR016181">
    <property type="entry name" value="Acyl_CoA_acyltransferase"/>
</dbReference>
<dbReference type="AlphaFoldDB" id="A0A1C7DU30"/>
<dbReference type="OrthoDB" id="3971434at2"/>
<dbReference type="KEGG" id="phc:BBI08_14645"/>
<evidence type="ECO:0000259" key="1">
    <source>
        <dbReference type="PROSITE" id="PS51186"/>
    </source>
</evidence>
<dbReference type="CDD" id="cd04301">
    <property type="entry name" value="NAT_SF"/>
    <property type="match status" value="1"/>
</dbReference>
<evidence type="ECO:0000313" key="3">
    <source>
        <dbReference type="Proteomes" id="UP000092687"/>
    </source>
</evidence>
<keyword evidence="2" id="KW-0808">Transferase</keyword>
<dbReference type="InterPro" id="IPR000182">
    <property type="entry name" value="GNAT_dom"/>
</dbReference>
<dbReference type="PROSITE" id="PS51186">
    <property type="entry name" value="GNAT"/>
    <property type="match status" value="1"/>
</dbReference>
<dbReference type="SUPFAM" id="SSF55729">
    <property type="entry name" value="Acyl-CoA N-acyltransferases (Nat)"/>
    <property type="match status" value="1"/>
</dbReference>
<dbReference type="Proteomes" id="UP000092687">
    <property type="component" value="Chromosome"/>
</dbReference>
<feature type="domain" description="N-acetyltransferase" evidence="1">
    <location>
        <begin position="182"/>
        <end position="327"/>
    </location>
</feature>